<name>A0A4Q1D4T9_9BACT</name>
<dbReference type="RefSeq" id="WP_129004528.1">
    <property type="nucleotide sequence ID" value="NZ_SDHZ01000002.1"/>
</dbReference>
<dbReference type="EMBL" id="SDHZ01000002">
    <property type="protein sequence ID" value="RXK83475.1"/>
    <property type="molecule type" value="Genomic_DNA"/>
</dbReference>
<sequence length="120" mass="13947">MMKTKNNKIDRGALLSSAVTATGINKEDIARRAGYSRAGYYKHIKDPNLPYHILMAYGKVINRDFTDEFPDMPKYLFDSINAKQPTLTEALQQIENWKMKYLDLLEKYNRIIEDRLNSGK</sequence>
<comment type="caution">
    <text evidence="1">The sequence shown here is derived from an EMBL/GenBank/DDBJ whole genome shotgun (WGS) entry which is preliminary data.</text>
</comment>
<dbReference type="AlphaFoldDB" id="A0A4Q1D4T9"/>
<dbReference type="Proteomes" id="UP000290545">
    <property type="component" value="Unassembled WGS sequence"/>
</dbReference>
<proteinExistence type="predicted"/>
<reference evidence="1 2" key="1">
    <citation type="submission" date="2019-01" db="EMBL/GenBank/DDBJ databases">
        <title>Filimonas sp. strain TTM-71.</title>
        <authorList>
            <person name="Chen W.-M."/>
        </authorList>
    </citation>
    <scope>NUCLEOTIDE SEQUENCE [LARGE SCALE GENOMIC DNA]</scope>
    <source>
        <strain evidence="1 2">TTM-71</strain>
    </source>
</reference>
<evidence type="ECO:0000313" key="1">
    <source>
        <dbReference type="EMBL" id="RXK83475.1"/>
    </source>
</evidence>
<protein>
    <submittedName>
        <fullName evidence="1">Uncharacterized protein</fullName>
    </submittedName>
</protein>
<evidence type="ECO:0000313" key="2">
    <source>
        <dbReference type="Proteomes" id="UP000290545"/>
    </source>
</evidence>
<organism evidence="1 2">
    <name type="scientific">Filimonas effusa</name>
    <dbReference type="NCBI Taxonomy" id="2508721"/>
    <lineage>
        <taxon>Bacteria</taxon>
        <taxon>Pseudomonadati</taxon>
        <taxon>Bacteroidota</taxon>
        <taxon>Chitinophagia</taxon>
        <taxon>Chitinophagales</taxon>
        <taxon>Chitinophagaceae</taxon>
        <taxon>Filimonas</taxon>
    </lineage>
</organism>
<dbReference type="OrthoDB" id="981159at2"/>
<keyword evidence="2" id="KW-1185">Reference proteome</keyword>
<accession>A0A4Q1D4T9</accession>
<gene>
    <name evidence="1" type="ORF">ESB13_15385</name>
</gene>